<evidence type="ECO:0000313" key="6">
    <source>
        <dbReference type="EMBL" id="MBK8889209.1"/>
    </source>
</evidence>
<reference evidence="6" key="1">
    <citation type="submission" date="2020-10" db="EMBL/GenBank/DDBJ databases">
        <title>Connecting structure to function with the recovery of over 1000 high-quality activated sludge metagenome-assembled genomes encoding full-length rRNA genes using long-read sequencing.</title>
        <authorList>
            <person name="Singleton C.M."/>
            <person name="Petriglieri F."/>
            <person name="Kristensen J.M."/>
            <person name="Kirkegaard R.H."/>
            <person name="Michaelsen T.Y."/>
            <person name="Andersen M.H."/>
            <person name="Karst S.M."/>
            <person name="Dueholm M.S."/>
            <person name="Nielsen P.H."/>
            <person name="Albertsen M."/>
        </authorList>
    </citation>
    <scope>NUCLEOTIDE SEQUENCE</scope>
    <source>
        <strain evidence="6">OdNE_18-Q3-R46-58_BAT3C.305</strain>
    </source>
</reference>
<gene>
    <name evidence="6" type="ORF">IPN75_01915</name>
</gene>
<dbReference type="Proteomes" id="UP000808146">
    <property type="component" value="Unassembled WGS sequence"/>
</dbReference>
<keyword evidence="3 5" id="KW-1133">Transmembrane helix</keyword>
<evidence type="ECO:0000256" key="5">
    <source>
        <dbReference type="SAM" id="Phobius"/>
    </source>
</evidence>
<dbReference type="AlphaFoldDB" id="A0A9D7LLE4"/>
<comment type="caution">
    <text evidence="6">The sequence shown here is derived from an EMBL/GenBank/DDBJ whole genome shotgun (WGS) entry which is preliminary data.</text>
</comment>
<feature type="transmembrane region" description="Helical" evidence="5">
    <location>
        <begin position="58"/>
        <end position="77"/>
    </location>
</feature>
<dbReference type="PANTHER" id="PTHR35371">
    <property type="entry name" value="INNER MEMBRANE PROTEIN"/>
    <property type="match status" value="1"/>
</dbReference>
<dbReference type="PANTHER" id="PTHR35371:SF1">
    <property type="entry name" value="BLR7753 PROTEIN"/>
    <property type="match status" value="1"/>
</dbReference>
<comment type="subcellular location">
    <subcellularLocation>
        <location evidence="1">Membrane</location>
    </subcellularLocation>
</comment>
<keyword evidence="2 5" id="KW-0812">Transmembrane</keyword>
<organism evidence="6 7">
    <name type="scientific">Candidatus Dechloromonas phosphorivorans</name>
    <dbReference type="NCBI Taxonomy" id="2899244"/>
    <lineage>
        <taxon>Bacteria</taxon>
        <taxon>Pseudomonadati</taxon>
        <taxon>Pseudomonadota</taxon>
        <taxon>Betaproteobacteria</taxon>
        <taxon>Rhodocyclales</taxon>
        <taxon>Azonexaceae</taxon>
        <taxon>Dechloromonas</taxon>
    </lineage>
</organism>
<accession>A0A9D7LLE4</accession>
<evidence type="ECO:0000256" key="2">
    <source>
        <dbReference type="ARBA" id="ARBA00022692"/>
    </source>
</evidence>
<evidence type="ECO:0000256" key="1">
    <source>
        <dbReference type="ARBA" id="ARBA00004370"/>
    </source>
</evidence>
<proteinExistence type="predicted"/>
<dbReference type="GO" id="GO:0016020">
    <property type="term" value="C:membrane"/>
    <property type="evidence" value="ECO:0007669"/>
    <property type="project" value="UniProtKB-SubCell"/>
</dbReference>
<evidence type="ECO:0000256" key="4">
    <source>
        <dbReference type="ARBA" id="ARBA00023136"/>
    </source>
</evidence>
<evidence type="ECO:0000256" key="3">
    <source>
        <dbReference type="ARBA" id="ARBA00022989"/>
    </source>
</evidence>
<dbReference type="EMBL" id="JADKBR010000001">
    <property type="protein sequence ID" value="MBK8889209.1"/>
    <property type="molecule type" value="Genomic_DNA"/>
</dbReference>
<dbReference type="InterPro" id="IPR001129">
    <property type="entry name" value="Membr-assoc_MAPEG"/>
</dbReference>
<protein>
    <submittedName>
        <fullName evidence="6">MAPEG family protein</fullName>
    </submittedName>
</protein>
<dbReference type="Pfam" id="PF01124">
    <property type="entry name" value="MAPEG"/>
    <property type="match status" value="1"/>
</dbReference>
<dbReference type="Gene3D" id="1.20.120.550">
    <property type="entry name" value="Membrane associated eicosanoid/glutathione metabolism-like domain"/>
    <property type="match status" value="1"/>
</dbReference>
<name>A0A9D7LLE4_9RHOO</name>
<dbReference type="InterPro" id="IPR023352">
    <property type="entry name" value="MAPEG-like_dom_sf"/>
</dbReference>
<evidence type="ECO:0000313" key="7">
    <source>
        <dbReference type="Proteomes" id="UP000808146"/>
    </source>
</evidence>
<keyword evidence="4 5" id="KW-0472">Membrane</keyword>
<feature type="transmembrane region" description="Helical" evidence="5">
    <location>
        <begin position="89"/>
        <end position="108"/>
    </location>
</feature>
<dbReference type="SUPFAM" id="SSF161084">
    <property type="entry name" value="MAPEG domain-like"/>
    <property type="match status" value="1"/>
</dbReference>
<sequence>MPIANWCILAACLLPVMTIGLAKVASVLAKGKGGEGFDNNNPRAWASRLTGWQQRAHAAQINGFEALPLFIAAVILAQQAHADQGHIDTLALSFVAVRVVYVIVYLMNLGTLRSLVWLVGLAISTAILAMA</sequence>